<dbReference type="KEGG" id="bcom:BAUCODRAFT_372980"/>
<dbReference type="HOGENOM" id="CLU_1796107_0_0_1"/>
<protein>
    <submittedName>
        <fullName evidence="1">Uncharacterized protein</fullName>
    </submittedName>
</protein>
<proteinExistence type="predicted"/>
<evidence type="ECO:0000313" key="2">
    <source>
        <dbReference type="Proteomes" id="UP000011761"/>
    </source>
</evidence>
<dbReference type="EMBL" id="KB445551">
    <property type="protein sequence ID" value="EMD00300.1"/>
    <property type="molecule type" value="Genomic_DNA"/>
</dbReference>
<accession>M2NLD7</accession>
<evidence type="ECO:0000313" key="1">
    <source>
        <dbReference type="EMBL" id="EMD00300.1"/>
    </source>
</evidence>
<gene>
    <name evidence="1" type="ORF">BAUCODRAFT_372980</name>
</gene>
<name>M2NLD7_BAUPA</name>
<reference evidence="1 2" key="1">
    <citation type="journal article" date="2012" name="PLoS Pathog.">
        <title>Diverse lifestyles and strategies of plant pathogenesis encoded in the genomes of eighteen Dothideomycetes fungi.</title>
        <authorList>
            <person name="Ohm R.A."/>
            <person name="Feau N."/>
            <person name="Henrissat B."/>
            <person name="Schoch C.L."/>
            <person name="Horwitz B.A."/>
            <person name="Barry K.W."/>
            <person name="Condon B.J."/>
            <person name="Copeland A.C."/>
            <person name="Dhillon B."/>
            <person name="Glaser F."/>
            <person name="Hesse C.N."/>
            <person name="Kosti I."/>
            <person name="LaButti K."/>
            <person name="Lindquist E.A."/>
            <person name="Lucas S."/>
            <person name="Salamov A.A."/>
            <person name="Bradshaw R.E."/>
            <person name="Ciuffetti L."/>
            <person name="Hamelin R.C."/>
            <person name="Kema G.H.J."/>
            <person name="Lawrence C."/>
            <person name="Scott J.A."/>
            <person name="Spatafora J.W."/>
            <person name="Turgeon B.G."/>
            <person name="de Wit P.J.G.M."/>
            <person name="Zhong S."/>
            <person name="Goodwin S.B."/>
            <person name="Grigoriev I.V."/>
        </authorList>
    </citation>
    <scope>NUCLEOTIDE SEQUENCE [LARGE SCALE GENOMIC DNA]</scope>
    <source>
        <strain evidence="1 2">UAMH 10762</strain>
    </source>
</reference>
<dbReference type="Proteomes" id="UP000011761">
    <property type="component" value="Unassembled WGS sequence"/>
</dbReference>
<dbReference type="AlphaFoldDB" id="M2NLD7"/>
<keyword evidence="2" id="KW-1185">Reference proteome</keyword>
<sequence length="144" mass="15957">MPGMTGLICTTAVDVSVVVRQPIEGLSHRFISLCYSNSPSGRKVQPDLPYLDGQGQVCSFASLTLIARSAEQKRNHRVDANGRRNNRLQRARRRVPEAGRIRNCDTRGSLELNEAHFAVAKSNLSATAWRDGFAKRNLILSPLK</sequence>
<organism evidence="1 2">
    <name type="scientific">Baudoinia panamericana (strain UAMH 10762)</name>
    <name type="common">Angels' share fungus</name>
    <name type="synonym">Baudoinia compniacensis (strain UAMH 10762)</name>
    <dbReference type="NCBI Taxonomy" id="717646"/>
    <lineage>
        <taxon>Eukaryota</taxon>
        <taxon>Fungi</taxon>
        <taxon>Dikarya</taxon>
        <taxon>Ascomycota</taxon>
        <taxon>Pezizomycotina</taxon>
        <taxon>Dothideomycetes</taxon>
        <taxon>Dothideomycetidae</taxon>
        <taxon>Mycosphaerellales</taxon>
        <taxon>Teratosphaeriaceae</taxon>
        <taxon>Baudoinia</taxon>
    </lineage>
</organism>
<dbReference type="RefSeq" id="XP_007672800.1">
    <property type="nucleotide sequence ID" value="XM_007674610.1"/>
</dbReference>
<dbReference type="GeneID" id="19113209"/>